<evidence type="ECO:0000256" key="2">
    <source>
        <dbReference type="ARBA" id="ARBA00022723"/>
    </source>
</evidence>
<evidence type="ECO:0000313" key="5">
    <source>
        <dbReference type="Proteomes" id="UP000276770"/>
    </source>
</evidence>
<reference evidence="4 5" key="1">
    <citation type="submission" date="2018-10" db="EMBL/GenBank/DDBJ databases">
        <title>Falsibacillus sp. genome draft.</title>
        <authorList>
            <person name="Shi S."/>
        </authorList>
    </citation>
    <scope>NUCLEOTIDE SEQUENCE [LARGE SCALE GENOMIC DNA]</scope>
    <source>
        <strain evidence="4 5">GY 10110</strain>
    </source>
</reference>
<dbReference type="GO" id="GO:0046872">
    <property type="term" value="F:metal ion binding"/>
    <property type="evidence" value="ECO:0007669"/>
    <property type="project" value="UniProtKB-KW"/>
</dbReference>
<keyword evidence="2 3" id="KW-0479">Metal-binding</keyword>
<dbReference type="InterPro" id="IPR034660">
    <property type="entry name" value="DinB/YfiT-like"/>
</dbReference>
<gene>
    <name evidence="4" type="ORF">D9X91_05880</name>
</gene>
<protein>
    <submittedName>
        <fullName evidence="4">Damage-inducible protein DinB</fullName>
    </submittedName>
</protein>
<evidence type="ECO:0000313" key="4">
    <source>
        <dbReference type="EMBL" id="RLQ96632.1"/>
    </source>
</evidence>
<evidence type="ECO:0000256" key="3">
    <source>
        <dbReference type="PIRSR" id="PIRSR607837-1"/>
    </source>
</evidence>
<feature type="binding site" evidence="3">
    <location>
        <position position="154"/>
    </location>
    <ligand>
        <name>a divalent metal cation</name>
        <dbReference type="ChEBI" id="CHEBI:60240"/>
    </ligand>
</feature>
<dbReference type="Proteomes" id="UP000276770">
    <property type="component" value="Unassembled WGS sequence"/>
</dbReference>
<sequence length="188" mass="21664">MSVMSRYNKGNIFIKGENKGMNKKFYDYHVWANKRVFTHLKSLPEGICDKELDSGFPSISAVLKHIYLTDFVWLQTMQGSAFDETRQLAVKKRGLIQELSLQELEAEYEVLAHSFNKFFQENKSVMDQGFTVKHPELGEVETTLADLALHVSNHGTYHRGNITTMLRQIGHPGPSTDYVYFIYEHAKQ</sequence>
<dbReference type="PANTHER" id="PTHR37302">
    <property type="entry name" value="SLR1116 PROTEIN"/>
    <property type="match status" value="1"/>
</dbReference>
<comment type="similarity">
    <text evidence="1">Belongs to the DinB family.</text>
</comment>
<evidence type="ECO:0000256" key="1">
    <source>
        <dbReference type="ARBA" id="ARBA00008635"/>
    </source>
</evidence>
<organism evidence="4 5">
    <name type="scientific">Falsibacillus albus</name>
    <dbReference type="NCBI Taxonomy" id="2478915"/>
    <lineage>
        <taxon>Bacteria</taxon>
        <taxon>Bacillati</taxon>
        <taxon>Bacillota</taxon>
        <taxon>Bacilli</taxon>
        <taxon>Bacillales</taxon>
        <taxon>Bacillaceae</taxon>
        <taxon>Falsibacillus</taxon>
    </lineage>
</organism>
<dbReference type="Pfam" id="PF05163">
    <property type="entry name" value="DinB"/>
    <property type="match status" value="1"/>
</dbReference>
<proteinExistence type="inferred from homology"/>
<keyword evidence="5" id="KW-1185">Reference proteome</keyword>
<dbReference type="SUPFAM" id="SSF109854">
    <property type="entry name" value="DinB/YfiT-like putative metalloenzymes"/>
    <property type="match status" value="1"/>
</dbReference>
<dbReference type="PANTHER" id="PTHR37302:SF1">
    <property type="entry name" value="PROTEIN DINB"/>
    <property type="match status" value="1"/>
</dbReference>
<feature type="binding site" evidence="3">
    <location>
        <position position="65"/>
    </location>
    <ligand>
        <name>a divalent metal cation</name>
        <dbReference type="ChEBI" id="CHEBI:60240"/>
    </ligand>
</feature>
<feature type="binding site" evidence="3">
    <location>
        <position position="158"/>
    </location>
    <ligand>
        <name>a divalent metal cation</name>
        <dbReference type="ChEBI" id="CHEBI:60240"/>
    </ligand>
</feature>
<accession>A0A3L7K7C9</accession>
<dbReference type="AlphaFoldDB" id="A0A3L7K7C9"/>
<dbReference type="Gene3D" id="1.20.120.450">
    <property type="entry name" value="dinb family like domain"/>
    <property type="match status" value="1"/>
</dbReference>
<dbReference type="EMBL" id="RCVZ01000003">
    <property type="protein sequence ID" value="RLQ96632.1"/>
    <property type="molecule type" value="Genomic_DNA"/>
</dbReference>
<dbReference type="InterPro" id="IPR007837">
    <property type="entry name" value="DinB"/>
</dbReference>
<comment type="caution">
    <text evidence="4">The sequence shown here is derived from an EMBL/GenBank/DDBJ whole genome shotgun (WGS) entry which is preliminary data.</text>
</comment>
<name>A0A3L7K7C9_9BACI</name>